<accession>A0AAD7D6C8</accession>
<name>A0AAD7D6C8_MYCRO</name>
<gene>
    <name evidence="1" type="ORF">B0H17DRAFT_1161173</name>
</gene>
<keyword evidence="2" id="KW-1185">Reference proteome</keyword>
<evidence type="ECO:0000313" key="2">
    <source>
        <dbReference type="Proteomes" id="UP001221757"/>
    </source>
</evidence>
<comment type="caution">
    <text evidence="1">The sequence shown here is derived from an EMBL/GenBank/DDBJ whole genome shotgun (WGS) entry which is preliminary data.</text>
</comment>
<organism evidence="1 2">
    <name type="scientific">Mycena rosella</name>
    <name type="common">Pink bonnet</name>
    <name type="synonym">Agaricus rosellus</name>
    <dbReference type="NCBI Taxonomy" id="1033263"/>
    <lineage>
        <taxon>Eukaryota</taxon>
        <taxon>Fungi</taxon>
        <taxon>Dikarya</taxon>
        <taxon>Basidiomycota</taxon>
        <taxon>Agaricomycotina</taxon>
        <taxon>Agaricomycetes</taxon>
        <taxon>Agaricomycetidae</taxon>
        <taxon>Agaricales</taxon>
        <taxon>Marasmiineae</taxon>
        <taxon>Mycenaceae</taxon>
        <taxon>Mycena</taxon>
    </lineage>
</organism>
<dbReference type="EMBL" id="JARKIE010000121">
    <property type="protein sequence ID" value="KAJ7681220.1"/>
    <property type="molecule type" value="Genomic_DNA"/>
</dbReference>
<protein>
    <submittedName>
        <fullName evidence="1">Uncharacterized protein</fullName>
    </submittedName>
</protein>
<reference evidence="1" key="1">
    <citation type="submission" date="2023-03" db="EMBL/GenBank/DDBJ databases">
        <title>Massive genome expansion in bonnet fungi (Mycena s.s.) driven by repeated elements and novel gene families across ecological guilds.</title>
        <authorList>
            <consortium name="Lawrence Berkeley National Laboratory"/>
            <person name="Harder C.B."/>
            <person name="Miyauchi S."/>
            <person name="Viragh M."/>
            <person name="Kuo A."/>
            <person name="Thoen E."/>
            <person name="Andreopoulos B."/>
            <person name="Lu D."/>
            <person name="Skrede I."/>
            <person name="Drula E."/>
            <person name="Henrissat B."/>
            <person name="Morin E."/>
            <person name="Kohler A."/>
            <person name="Barry K."/>
            <person name="LaButti K."/>
            <person name="Morin E."/>
            <person name="Salamov A."/>
            <person name="Lipzen A."/>
            <person name="Mereny Z."/>
            <person name="Hegedus B."/>
            <person name="Baldrian P."/>
            <person name="Stursova M."/>
            <person name="Weitz H."/>
            <person name="Taylor A."/>
            <person name="Grigoriev I.V."/>
            <person name="Nagy L.G."/>
            <person name="Martin F."/>
            <person name="Kauserud H."/>
        </authorList>
    </citation>
    <scope>NUCLEOTIDE SEQUENCE</scope>
    <source>
        <strain evidence="1">CBHHK067</strain>
    </source>
</reference>
<dbReference type="AlphaFoldDB" id="A0AAD7D6C8"/>
<evidence type="ECO:0000313" key="1">
    <source>
        <dbReference type="EMBL" id="KAJ7681220.1"/>
    </source>
</evidence>
<proteinExistence type="predicted"/>
<dbReference type="Proteomes" id="UP001221757">
    <property type="component" value="Unassembled WGS sequence"/>
</dbReference>
<sequence>MLATGAPLNFYISVEPSNGKPTPGKYTLRLSLKVNDVERPICEPVSLRLSVDPRTLDFAVFLFPGKKNVVPAGSLYSMRVWLRVNGVDHRIFGEDELWVGKDLDFETVADMATARLRSVTQDEQVYEGIVGRARVRFTVRWHHIGDRLYKYTLEYDASGVGVTLIDDLRLIVDGDPRRLTFLIYTVPMRSVPVGASHRLRVWLKSLLPAVPSAADSVANLLQHEVVYQRLWKSDAFKLGARLDFEALGPRLIMGASACVPQTVVMETQRAPQSPLGYQQDPKARLV</sequence>